<name>D1NS10_9BIFI</name>
<dbReference type="AlphaFoldDB" id="D1NS10"/>
<keyword evidence="1" id="KW-0175">Coiled coil</keyword>
<protein>
    <recommendedName>
        <fullName evidence="4">DUF4145 domain-containing protein</fullName>
    </recommendedName>
</protein>
<sequence>MSRALRCQDAEVLWQPQGCRGWHCDGGNRGEGLGNFDFVYDVFPDMYDDCALAEAYLHADYAVACFYARRAAYALTDYLYYFVFQLAGPSDEPIALRDQLSDPDFRELADLHLIHDLDIVRFAGNAAAHGRGIGEPDALRAVAALHRAFLIAAHQWPDQYAKVDEHTPFDPQATGDHVALNPFQAQELIDDYDSALHEQMDTIDEQLCQLDEQTQRLEEQNNQIARLAQQTLSQQERIAWLEAQLDHQLAQGGVTRKRHGGRRQRKRT</sequence>
<evidence type="ECO:0000313" key="2">
    <source>
        <dbReference type="EMBL" id="EFA23462.1"/>
    </source>
</evidence>
<comment type="caution">
    <text evidence="2">The sequence shown here is derived from an EMBL/GenBank/DDBJ whole genome shotgun (WGS) entry which is preliminary data.</text>
</comment>
<reference evidence="2 3" key="1">
    <citation type="submission" date="2009-11" db="EMBL/GenBank/DDBJ databases">
        <authorList>
            <person name="Weinstock G."/>
            <person name="Sodergren E."/>
            <person name="Clifton S."/>
            <person name="Fulton L."/>
            <person name="Fulton B."/>
            <person name="Courtney L."/>
            <person name="Fronick C."/>
            <person name="Harrison M."/>
            <person name="Strong C."/>
            <person name="Farmer C."/>
            <person name="Delahaunty K."/>
            <person name="Markovic C."/>
            <person name="Hall O."/>
            <person name="Minx P."/>
            <person name="Tomlinson C."/>
            <person name="Mitreva M."/>
            <person name="Nelson J."/>
            <person name="Hou S."/>
            <person name="Wollam A."/>
            <person name="Pepin K.H."/>
            <person name="Johnson M."/>
            <person name="Bhonagiri V."/>
            <person name="Nash W.E."/>
            <person name="Warren W."/>
            <person name="Chinwalla A."/>
            <person name="Mardis E.R."/>
            <person name="Wilson R.K."/>
        </authorList>
    </citation>
    <scope>NUCLEOTIDE SEQUENCE [LARGE SCALE GENOMIC DNA]</scope>
    <source>
        <strain evidence="2 3">DSM 20093</strain>
    </source>
</reference>
<dbReference type="RefSeq" id="WP_006293943.1">
    <property type="nucleotide sequence ID" value="NZ_ABXB03000001.1"/>
</dbReference>
<evidence type="ECO:0000256" key="1">
    <source>
        <dbReference type="SAM" id="Coils"/>
    </source>
</evidence>
<dbReference type="EMBL" id="ABXB03000001">
    <property type="protein sequence ID" value="EFA23462.1"/>
    <property type="molecule type" value="Genomic_DNA"/>
</dbReference>
<dbReference type="Proteomes" id="UP000003656">
    <property type="component" value="Unassembled WGS sequence"/>
</dbReference>
<dbReference type="eggNOG" id="COG4096">
    <property type="taxonomic scope" value="Bacteria"/>
</dbReference>
<evidence type="ECO:0008006" key="4">
    <source>
        <dbReference type="Google" id="ProtNLM"/>
    </source>
</evidence>
<gene>
    <name evidence="2" type="ORF">BIFGAL_02564</name>
</gene>
<evidence type="ECO:0000313" key="3">
    <source>
        <dbReference type="Proteomes" id="UP000003656"/>
    </source>
</evidence>
<dbReference type="OrthoDB" id="9776021at2"/>
<proteinExistence type="predicted"/>
<accession>D1NS10</accession>
<feature type="coiled-coil region" evidence="1">
    <location>
        <begin position="203"/>
        <end position="237"/>
    </location>
</feature>
<organism evidence="2 3">
    <name type="scientific">Bifidobacterium gallicum DSM 20093 = LMG 11596</name>
    <dbReference type="NCBI Taxonomy" id="561180"/>
    <lineage>
        <taxon>Bacteria</taxon>
        <taxon>Bacillati</taxon>
        <taxon>Actinomycetota</taxon>
        <taxon>Actinomycetes</taxon>
        <taxon>Bifidobacteriales</taxon>
        <taxon>Bifidobacteriaceae</taxon>
        <taxon>Bifidobacterium</taxon>
    </lineage>
</organism>
<dbReference type="STRING" id="561180.BIFGAL_02564"/>